<dbReference type="EMBL" id="PIQC01000004">
    <property type="protein sequence ID" value="RUO69587.1"/>
    <property type="molecule type" value="Genomic_DNA"/>
</dbReference>
<dbReference type="OrthoDB" id="2082605at2"/>
<dbReference type="Gene3D" id="1.25.40.10">
    <property type="entry name" value="Tetratricopeptide repeat domain"/>
    <property type="match status" value="2"/>
</dbReference>
<dbReference type="InterPro" id="IPR011990">
    <property type="entry name" value="TPR-like_helical_dom_sf"/>
</dbReference>
<dbReference type="InterPro" id="IPR019734">
    <property type="entry name" value="TPR_rpt"/>
</dbReference>
<dbReference type="SUPFAM" id="SSF48452">
    <property type="entry name" value="TPR-like"/>
    <property type="match status" value="1"/>
</dbReference>
<sequence>MSIELIEIADSVRDRGDINGAIELYQQAVKQWTKAINENPGETESHMYLAVSYSGLGACYCERKDYDKAEPDDIDKTEHFFGVAQGMLERLFVDTQNYEVLLHLIVTLQNQAILALEQSDIARCEQNIEALDKWVKQLKSFEGIVNKPVLAEAVQNKIRADIARKQGRHEVAIDFIERAIELANRAKAHHLGRSEANLWLELLCYLAEIHTELKQFSQGLNVLKTAIHYLEFFTDSPILLNMTKISQLAVMTQYHFLLRKTGASVSELDDIAERAANLLDKTPEIHYDQMSKLRMRYNQEFDDNL</sequence>
<protein>
    <recommendedName>
        <fullName evidence="3">Tetratricopeptide repeat protein</fullName>
    </recommendedName>
</protein>
<dbReference type="RefSeq" id="WP_126781443.1">
    <property type="nucleotide sequence ID" value="NZ_PIQC01000004.1"/>
</dbReference>
<dbReference type="Proteomes" id="UP000288058">
    <property type="component" value="Unassembled WGS sequence"/>
</dbReference>
<name>A0A432Z0B3_9GAMM</name>
<evidence type="ECO:0000313" key="2">
    <source>
        <dbReference type="Proteomes" id="UP000288058"/>
    </source>
</evidence>
<proteinExistence type="predicted"/>
<organism evidence="1 2">
    <name type="scientific">Idiomarina ramblicola</name>
    <dbReference type="NCBI Taxonomy" id="263724"/>
    <lineage>
        <taxon>Bacteria</taxon>
        <taxon>Pseudomonadati</taxon>
        <taxon>Pseudomonadota</taxon>
        <taxon>Gammaproteobacteria</taxon>
        <taxon>Alteromonadales</taxon>
        <taxon>Idiomarinaceae</taxon>
        <taxon>Idiomarina</taxon>
    </lineage>
</organism>
<accession>A0A432Z0B3</accession>
<dbReference type="Pfam" id="PF13181">
    <property type="entry name" value="TPR_8"/>
    <property type="match status" value="1"/>
</dbReference>
<reference evidence="2" key="1">
    <citation type="journal article" date="2018" name="Front. Microbiol.">
        <title>Genome-Based Analysis Reveals the Taxonomy and Diversity of the Family Idiomarinaceae.</title>
        <authorList>
            <person name="Liu Y."/>
            <person name="Lai Q."/>
            <person name="Shao Z."/>
        </authorList>
    </citation>
    <scope>NUCLEOTIDE SEQUENCE [LARGE SCALE GENOMIC DNA]</scope>
    <source>
        <strain evidence="2">R22</strain>
    </source>
</reference>
<evidence type="ECO:0008006" key="3">
    <source>
        <dbReference type="Google" id="ProtNLM"/>
    </source>
</evidence>
<evidence type="ECO:0000313" key="1">
    <source>
        <dbReference type="EMBL" id="RUO69587.1"/>
    </source>
</evidence>
<dbReference type="AlphaFoldDB" id="A0A432Z0B3"/>
<gene>
    <name evidence="1" type="ORF">CWI78_06595</name>
</gene>
<comment type="caution">
    <text evidence="1">The sequence shown here is derived from an EMBL/GenBank/DDBJ whole genome shotgun (WGS) entry which is preliminary data.</text>
</comment>
<keyword evidence="2" id="KW-1185">Reference proteome</keyword>
<dbReference type="SMART" id="SM00028">
    <property type="entry name" value="TPR"/>
    <property type="match status" value="4"/>
</dbReference>